<gene>
    <name evidence="1" type="ORF">SAMN05216466_12167</name>
</gene>
<evidence type="ECO:0008006" key="3">
    <source>
        <dbReference type="Google" id="ProtNLM"/>
    </source>
</evidence>
<organism evidence="1 2">
    <name type="scientific">Paraburkholderia phenazinium</name>
    <dbReference type="NCBI Taxonomy" id="60549"/>
    <lineage>
        <taxon>Bacteria</taxon>
        <taxon>Pseudomonadati</taxon>
        <taxon>Pseudomonadota</taxon>
        <taxon>Betaproteobacteria</taxon>
        <taxon>Burkholderiales</taxon>
        <taxon>Burkholderiaceae</taxon>
        <taxon>Paraburkholderia</taxon>
    </lineage>
</organism>
<dbReference type="AlphaFoldDB" id="A0A1G8JVU9"/>
<accession>A0A1G8JVU9</accession>
<name>A0A1G8JVU9_9BURK</name>
<proteinExistence type="predicted"/>
<dbReference type="Proteomes" id="UP000199706">
    <property type="component" value="Unassembled WGS sequence"/>
</dbReference>
<evidence type="ECO:0000313" key="1">
    <source>
        <dbReference type="EMBL" id="SDI35278.1"/>
    </source>
</evidence>
<sequence length="191" mass="20316">MLVAIALCGSFGFEALAVTANETVPASTADIFSGTSVTHTRATVVGVEPDTNSVMLRARHGNLVRVEVNPQAGDVKKLKIGDKIHITYTRALLLHADKVDSKGIRERVDTEVTTPVSGGIATSVHRVKVVATVEKIDAANRMVTLRGPTRIVTLVASSGLPLGDLKIGDNIRADYTEATAIRVTRDGHQLQ</sequence>
<evidence type="ECO:0000313" key="2">
    <source>
        <dbReference type="Proteomes" id="UP000199706"/>
    </source>
</evidence>
<protein>
    <recommendedName>
        <fullName evidence="3">Copper binding protein CusF</fullName>
    </recommendedName>
</protein>
<reference evidence="1 2" key="1">
    <citation type="submission" date="2016-10" db="EMBL/GenBank/DDBJ databases">
        <authorList>
            <person name="de Groot N.N."/>
        </authorList>
    </citation>
    <scope>NUCLEOTIDE SEQUENCE [LARGE SCALE GENOMIC DNA]</scope>
    <source>
        <strain evidence="1 2">LMG 2247</strain>
    </source>
</reference>
<dbReference type="EMBL" id="FNCJ01000021">
    <property type="protein sequence ID" value="SDI35278.1"/>
    <property type="molecule type" value="Genomic_DNA"/>
</dbReference>